<keyword evidence="6" id="KW-1185">Reference proteome</keyword>
<evidence type="ECO:0000259" key="4">
    <source>
        <dbReference type="PROSITE" id="PS51733"/>
    </source>
</evidence>
<gene>
    <name evidence="5" type="primary">hlcs</name>
</gene>
<protein>
    <recommendedName>
        <fullName evidence="4">BPL/LPL catalytic domain-containing protein</fullName>
    </recommendedName>
</protein>
<organism evidence="5 6">
    <name type="scientific">Sphaeramia orbicularis</name>
    <name type="common">orbiculate cardinalfish</name>
    <dbReference type="NCBI Taxonomy" id="375764"/>
    <lineage>
        <taxon>Eukaryota</taxon>
        <taxon>Metazoa</taxon>
        <taxon>Chordata</taxon>
        <taxon>Craniata</taxon>
        <taxon>Vertebrata</taxon>
        <taxon>Euteleostomi</taxon>
        <taxon>Actinopterygii</taxon>
        <taxon>Neopterygii</taxon>
        <taxon>Teleostei</taxon>
        <taxon>Neoteleostei</taxon>
        <taxon>Acanthomorphata</taxon>
        <taxon>Gobiaria</taxon>
        <taxon>Kurtiformes</taxon>
        <taxon>Apogonoidei</taxon>
        <taxon>Apogonidae</taxon>
        <taxon>Apogoninae</taxon>
        <taxon>Sphaeramia</taxon>
    </lineage>
</organism>
<dbReference type="InterPro" id="IPR004408">
    <property type="entry name" value="Biotin_CoA_COase_ligase"/>
</dbReference>
<dbReference type="CDD" id="cd16442">
    <property type="entry name" value="BPL"/>
    <property type="match status" value="1"/>
</dbReference>
<dbReference type="NCBIfam" id="TIGR00121">
    <property type="entry name" value="birA_ligase"/>
    <property type="match status" value="1"/>
</dbReference>
<dbReference type="RefSeq" id="XP_030009088.1">
    <property type="nucleotide sequence ID" value="XM_030153228.1"/>
</dbReference>
<accession>A0A672Z3K0</accession>
<reference evidence="5" key="2">
    <citation type="submission" date="2025-08" db="UniProtKB">
        <authorList>
            <consortium name="Ensembl"/>
        </authorList>
    </citation>
    <scope>IDENTIFICATION</scope>
</reference>
<keyword evidence="2" id="KW-0436">Ligase</keyword>
<dbReference type="PANTHER" id="PTHR12835:SF5">
    <property type="entry name" value="BIOTIN--PROTEIN LIGASE"/>
    <property type="match status" value="1"/>
</dbReference>
<dbReference type="Pfam" id="PF03099">
    <property type="entry name" value="BPL_LplA_LipB"/>
    <property type="match status" value="1"/>
</dbReference>
<dbReference type="InterPro" id="IPR004143">
    <property type="entry name" value="BPL_LPL_catalytic"/>
</dbReference>
<dbReference type="GeneID" id="115432400"/>
<proteinExistence type="inferred from homology"/>
<dbReference type="GO" id="GO:0004077">
    <property type="term" value="F:biotin--[biotin carboxyl-carrier protein] ligase activity"/>
    <property type="evidence" value="ECO:0007669"/>
    <property type="project" value="InterPro"/>
</dbReference>
<dbReference type="PROSITE" id="PS51733">
    <property type="entry name" value="BPL_LPL_CATALYTIC"/>
    <property type="match status" value="1"/>
</dbReference>
<dbReference type="InParanoid" id="A0A672Z3K0"/>
<dbReference type="GO" id="GO:0005737">
    <property type="term" value="C:cytoplasm"/>
    <property type="evidence" value="ECO:0007669"/>
    <property type="project" value="TreeGrafter"/>
</dbReference>
<reference evidence="5" key="3">
    <citation type="submission" date="2025-09" db="UniProtKB">
        <authorList>
            <consortium name="Ensembl"/>
        </authorList>
    </citation>
    <scope>IDENTIFICATION</scope>
</reference>
<name>A0A672Z3K0_9TELE</name>
<dbReference type="Gene3D" id="3.30.930.10">
    <property type="entry name" value="Bira Bifunctional Protein, Domain 2"/>
    <property type="match status" value="1"/>
</dbReference>
<evidence type="ECO:0000256" key="2">
    <source>
        <dbReference type="ARBA" id="ARBA00022598"/>
    </source>
</evidence>
<dbReference type="AlphaFoldDB" id="A0A672Z3K0"/>
<feature type="region of interest" description="Disordered" evidence="3">
    <location>
        <begin position="253"/>
        <end position="294"/>
    </location>
</feature>
<reference evidence="5" key="1">
    <citation type="submission" date="2019-06" db="EMBL/GenBank/DDBJ databases">
        <authorList>
            <consortium name="Wellcome Sanger Institute Data Sharing"/>
        </authorList>
    </citation>
    <scope>NUCLEOTIDE SEQUENCE [LARGE SCALE GENOMIC DNA]</scope>
</reference>
<feature type="domain" description="BPL/LPL catalytic" evidence="4">
    <location>
        <begin position="659"/>
        <end position="857"/>
    </location>
</feature>
<feature type="compositionally biased region" description="Basic and acidic residues" evidence="3">
    <location>
        <begin position="280"/>
        <end position="294"/>
    </location>
</feature>
<feature type="compositionally biased region" description="Basic and acidic residues" evidence="3">
    <location>
        <begin position="253"/>
        <end position="266"/>
    </location>
</feature>
<dbReference type="OrthoDB" id="10250105at2759"/>
<feature type="region of interest" description="Disordered" evidence="3">
    <location>
        <begin position="43"/>
        <end position="69"/>
    </location>
</feature>
<comment type="similarity">
    <text evidence="1">Belongs to the biotin--protein ligase family.</text>
</comment>
<dbReference type="Proteomes" id="UP000472271">
    <property type="component" value="Chromosome 14"/>
</dbReference>
<feature type="compositionally biased region" description="Low complexity" evidence="3">
    <location>
        <begin position="43"/>
        <end position="55"/>
    </location>
</feature>
<dbReference type="Ensembl" id="ENSSORT00005012202.1">
    <property type="protein sequence ID" value="ENSSORP00005011816.1"/>
    <property type="gene ID" value="ENSSORG00005006291.1"/>
</dbReference>
<dbReference type="CTD" id="3141"/>
<evidence type="ECO:0000313" key="5">
    <source>
        <dbReference type="Ensembl" id="ENSSORP00005011816.1"/>
    </source>
</evidence>
<dbReference type="InterPro" id="IPR045864">
    <property type="entry name" value="aa-tRNA-synth_II/BPL/LPL"/>
</dbReference>
<evidence type="ECO:0000256" key="3">
    <source>
        <dbReference type="SAM" id="MobiDB-lite"/>
    </source>
</evidence>
<evidence type="ECO:0000313" key="6">
    <source>
        <dbReference type="Proteomes" id="UP000472271"/>
    </source>
</evidence>
<evidence type="ECO:0000256" key="1">
    <source>
        <dbReference type="ARBA" id="ARBA00009934"/>
    </source>
</evidence>
<dbReference type="SUPFAM" id="SSF55681">
    <property type="entry name" value="Class II aaRS and biotin synthetases"/>
    <property type="match status" value="1"/>
</dbReference>
<sequence>MLITLSYVYLWVRFHKCYSVLIRNSLFRLNSSSFSFTFTLCSSSASPTDTAPPTTQNRSVHRQTSPPPPEDNVFLQLGDKAVYVTEPQACDDLSKWTVLFGSSLVCGPCIENVSFIIEATGHRAAYHSPHTTNKKVLKWSDYCLPLACYPGQPFKAVAQASVDNFSRLGVAFIEDRLQLDDGLMPSKIIPVLLQESTLSQLLEKQHLQCLNAVTSLQLCSSQAAKVRPESSPCRLSVDHQPLQCRKGSLRLSPEARKRLEERRGSEPLRGTQDLGSVCASEDHSLGNHHHMEGHGHHLHLSSCHECLELENSTILSVKFASAENIPDLPDDNSIELDSGDETLDELEQDSKGFCHQSGRLDCTGKPPNVLVYTGGCQARFEVVRQVLADCINMENYIIYPLTPQQALNDPWLDNTRLLVLAEEEALTPHLQTRFLTYLSQGGRVLGLASSLCPAGLSLGIRKRKQGHVCRLSFTREDNTELELSVLDSGKVFIRDTQGGGEVELWGELKGDVLHQRAMVIVRVTHGEDGGEAVLCQVHLEMSPDCQNVTSEGFDELKVSNALRYEVLTEILTSLGLSCDLNQTLPPSPVYLLASSQETKVRSLKWLKTRADYQGILTLPKASLRMVSCSEQQDESLQPEGTVSLLIDSSESQLEHFSMETYCHNLKTSLLGHTLFYAEVVTSTMDLLEGLSLHSPKEMSLIAVAARQNRGRGRSRNEWLSPLGCAMFTVSVQVELGSRLGQRIPFLQHLAALAVVEAVRTLPGYEDIDLRVKWPNDIYYSNLMKLGGVLVTSTVMGSTFHLLIGCGFNVTNSNPTVCINDLIQQYNMQNSCSLQLLSCAQLIARTVTILEEFISSFQQRGPDAILPTYYKRWLHSGTQVRLWSEDGLEAEVVGLDQNGFLQVHSKEQGMVSVEPDGNSFDMLKNLVVMKQH</sequence>
<dbReference type="PANTHER" id="PTHR12835">
    <property type="entry name" value="BIOTIN PROTEIN LIGASE"/>
    <property type="match status" value="1"/>
</dbReference>